<evidence type="ECO:0000313" key="3">
    <source>
        <dbReference type="Proteomes" id="UP000476176"/>
    </source>
</evidence>
<protein>
    <submittedName>
        <fullName evidence="2">Uncharacterized protein</fullName>
    </submittedName>
</protein>
<dbReference type="EMBL" id="QXGC01000534">
    <property type="protein sequence ID" value="KAE9230994.1"/>
    <property type="molecule type" value="Genomic_DNA"/>
</dbReference>
<sequence length="64" mass="6774">MAGGGGHAGMTPPEPEGMALFTNPQGVWNAYSGTLDVPPGRTRNGKFWSESARGEKKRSKAGRK</sequence>
<feature type="compositionally biased region" description="Basic residues" evidence="1">
    <location>
        <begin position="55"/>
        <end position="64"/>
    </location>
</feature>
<proteinExistence type="predicted"/>
<evidence type="ECO:0000313" key="2">
    <source>
        <dbReference type="EMBL" id="KAE9230994.1"/>
    </source>
</evidence>
<dbReference type="AlphaFoldDB" id="A0A6G0P162"/>
<organism evidence="2 3">
    <name type="scientific">Phytophthora fragariae</name>
    <dbReference type="NCBI Taxonomy" id="53985"/>
    <lineage>
        <taxon>Eukaryota</taxon>
        <taxon>Sar</taxon>
        <taxon>Stramenopiles</taxon>
        <taxon>Oomycota</taxon>
        <taxon>Peronosporomycetes</taxon>
        <taxon>Peronosporales</taxon>
        <taxon>Peronosporaceae</taxon>
        <taxon>Phytophthora</taxon>
    </lineage>
</organism>
<reference evidence="2 3" key="1">
    <citation type="submission" date="2018-09" db="EMBL/GenBank/DDBJ databases">
        <title>Genomic investigation of the strawberry pathogen Phytophthora fragariae indicates pathogenicity is determined by transcriptional variation in three key races.</title>
        <authorList>
            <person name="Adams T.M."/>
            <person name="Armitage A.D."/>
            <person name="Sobczyk M.K."/>
            <person name="Bates H.J."/>
            <person name="Dunwell J.M."/>
            <person name="Nellist C.F."/>
            <person name="Harrison R.J."/>
        </authorList>
    </citation>
    <scope>NUCLEOTIDE SEQUENCE [LARGE SCALE GENOMIC DNA]</scope>
    <source>
        <strain evidence="2 3">BC-23</strain>
    </source>
</reference>
<feature type="region of interest" description="Disordered" evidence="1">
    <location>
        <begin position="1"/>
        <end position="64"/>
    </location>
</feature>
<comment type="caution">
    <text evidence="2">The sequence shown here is derived from an EMBL/GenBank/DDBJ whole genome shotgun (WGS) entry which is preliminary data.</text>
</comment>
<evidence type="ECO:0000256" key="1">
    <source>
        <dbReference type="SAM" id="MobiDB-lite"/>
    </source>
</evidence>
<accession>A0A6G0P162</accession>
<name>A0A6G0P162_9STRA</name>
<gene>
    <name evidence="2" type="ORF">PF004_g10340</name>
</gene>
<dbReference type="Proteomes" id="UP000476176">
    <property type="component" value="Unassembled WGS sequence"/>
</dbReference>